<sequence>MAKFTLVMALTLMNCCFGGVMANCTITAYGESGDVLIKGTVLTEKGPLSDGYVFVQGNKITHVGSDSDRGIHIEDATIIKCDRSVISPGFINVHEHIKYATVSPLPNSGIIYSHRHEWRAGVNGHKMVLVEVNGTDEAAAKWGELRHIFSATTSIVGEDMAPGLARNLDHVLGLEEGLTAPSNTYAIFPLDDANGVVRSGDCDYGPNAIDQTTAGRYYRYIAHIGEGLGPEAQNEFRCLSDKNFDIDQMPDGGGKSTDIISANIGLVHALGLSQADFDFVAQRNAKVVWSPRSNIFLYGKTLNITYLLDAGITVALGTDWVPSGSATMAREAVCALEVTKFSYRQNIESKTLWEMMTINAAKVAGFENALGSLEEGKLADIAVFGGRQTGDPYAQAIYAPQEDIQLVMRGGKVLVATSGFEPLASGPCETVWFGSVSKMVCVQAELNSTFAAFEASLGGVYQAVLPGIPPGEPTCDPIRENVLIAQSNIGGFA</sequence>
<feature type="signal peptide" evidence="2">
    <location>
        <begin position="1"/>
        <end position="22"/>
    </location>
</feature>
<dbReference type="InterPro" id="IPR050287">
    <property type="entry name" value="MTA/SAH_deaminase"/>
</dbReference>
<dbReference type="Proteomes" id="UP000258309">
    <property type="component" value="Unassembled WGS sequence"/>
</dbReference>
<gene>
    <name evidence="4" type="ORF">B7463_g825</name>
</gene>
<dbReference type="SUPFAM" id="SSF51338">
    <property type="entry name" value="Composite domain of metallo-dependent hydrolases"/>
    <property type="match status" value="1"/>
</dbReference>
<keyword evidence="1" id="KW-0378">Hydrolase</keyword>
<dbReference type="InterPro" id="IPR032466">
    <property type="entry name" value="Metal_Hydrolase"/>
</dbReference>
<feature type="domain" description="Amidohydrolase-related" evidence="3">
    <location>
        <begin position="263"/>
        <end position="413"/>
    </location>
</feature>
<dbReference type="Pfam" id="PF01979">
    <property type="entry name" value="Amidohydro_1"/>
    <property type="match status" value="1"/>
</dbReference>
<reference evidence="4 5" key="1">
    <citation type="submission" date="2018-05" db="EMBL/GenBank/DDBJ databases">
        <title>Draft genome sequence of Scytalidium lignicola DSM 105466, a ubiquitous saprotrophic fungus.</title>
        <authorList>
            <person name="Buettner E."/>
            <person name="Gebauer A.M."/>
            <person name="Hofrichter M."/>
            <person name="Liers C."/>
            <person name="Kellner H."/>
        </authorList>
    </citation>
    <scope>NUCLEOTIDE SEQUENCE [LARGE SCALE GENOMIC DNA]</scope>
    <source>
        <strain evidence="4 5">DSM 105466</strain>
    </source>
</reference>
<keyword evidence="5" id="KW-1185">Reference proteome</keyword>
<dbReference type="PANTHER" id="PTHR43794:SF11">
    <property type="entry name" value="AMIDOHYDROLASE-RELATED DOMAIN-CONTAINING PROTEIN"/>
    <property type="match status" value="1"/>
</dbReference>
<keyword evidence="2" id="KW-0732">Signal</keyword>
<dbReference type="AlphaFoldDB" id="A0A3E2HQ89"/>
<evidence type="ECO:0000313" key="5">
    <source>
        <dbReference type="Proteomes" id="UP000258309"/>
    </source>
</evidence>
<evidence type="ECO:0000259" key="3">
    <source>
        <dbReference type="Pfam" id="PF01979"/>
    </source>
</evidence>
<dbReference type="Gene3D" id="2.30.40.10">
    <property type="entry name" value="Urease, subunit C, domain 1"/>
    <property type="match status" value="1"/>
</dbReference>
<protein>
    <recommendedName>
        <fullName evidence="3">Amidohydrolase-related domain-containing protein</fullName>
    </recommendedName>
</protein>
<dbReference type="PANTHER" id="PTHR43794">
    <property type="entry name" value="AMINOHYDROLASE SSNA-RELATED"/>
    <property type="match status" value="1"/>
</dbReference>
<dbReference type="OMA" id="HGGSMVW"/>
<dbReference type="SUPFAM" id="SSF51556">
    <property type="entry name" value="Metallo-dependent hydrolases"/>
    <property type="match status" value="1"/>
</dbReference>
<feature type="non-terminal residue" evidence="4">
    <location>
        <position position="493"/>
    </location>
</feature>
<dbReference type="EMBL" id="NCSJ02000007">
    <property type="protein sequence ID" value="RFU35523.1"/>
    <property type="molecule type" value="Genomic_DNA"/>
</dbReference>
<name>A0A3E2HQ89_SCYLI</name>
<evidence type="ECO:0000256" key="1">
    <source>
        <dbReference type="ARBA" id="ARBA00022801"/>
    </source>
</evidence>
<dbReference type="STRING" id="5539.A0A3E2HQ89"/>
<evidence type="ECO:0000313" key="4">
    <source>
        <dbReference type="EMBL" id="RFU35523.1"/>
    </source>
</evidence>
<feature type="non-terminal residue" evidence="4">
    <location>
        <position position="1"/>
    </location>
</feature>
<accession>A0A3E2HQ89</accession>
<dbReference type="InterPro" id="IPR006680">
    <property type="entry name" value="Amidohydro-rel"/>
</dbReference>
<comment type="caution">
    <text evidence="4">The sequence shown here is derived from an EMBL/GenBank/DDBJ whole genome shotgun (WGS) entry which is preliminary data.</text>
</comment>
<dbReference type="InterPro" id="IPR011059">
    <property type="entry name" value="Metal-dep_hydrolase_composite"/>
</dbReference>
<dbReference type="GO" id="GO:0016810">
    <property type="term" value="F:hydrolase activity, acting on carbon-nitrogen (but not peptide) bonds"/>
    <property type="evidence" value="ECO:0007669"/>
    <property type="project" value="InterPro"/>
</dbReference>
<feature type="chain" id="PRO_5017746879" description="Amidohydrolase-related domain-containing protein" evidence="2">
    <location>
        <begin position="23"/>
        <end position="493"/>
    </location>
</feature>
<dbReference type="Gene3D" id="3.20.20.140">
    <property type="entry name" value="Metal-dependent hydrolases"/>
    <property type="match status" value="1"/>
</dbReference>
<dbReference type="OrthoDB" id="194468at2759"/>
<proteinExistence type="predicted"/>
<organism evidence="4 5">
    <name type="scientific">Scytalidium lignicola</name>
    <name type="common">Hyphomycete</name>
    <dbReference type="NCBI Taxonomy" id="5539"/>
    <lineage>
        <taxon>Eukaryota</taxon>
        <taxon>Fungi</taxon>
        <taxon>Dikarya</taxon>
        <taxon>Ascomycota</taxon>
        <taxon>Pezizomycotina</taxon>
        <taxon>Leotiomycetes</taxon>
        <taxon>Leotiomycetes incertae sedis</taxon>
        <taxon>Scytalidium</taxon>
    </lineage>
</organism>
<evidence type="ECO:0000256" key="2">
    <source>
        <dbReference type="SAM" id="SignalP"/>
    </source>
</evidence>